<dbReference type="Gene3D" id="3.20.20.150">
    <property type="entry name" value="Divalent-metal-dependent TIM barrel enzymes"/>
    <property type="match status" value="1"/>
</dbReference>
<dbReference type="InterPro" id="IPR035248">
    <property type="entry name" value="PRMT5_C"/>
</dbReference>
<dbReference type="GO" id="GO:0006355">
    <property type="term" value="P:regulation of DNA-templated transcription"/>
    <property type="evidence" value="ECO:0007669"/>
    <property type="project" value="TreeGrafter"/>
</dbReference>
<dbReference type="GO" id="GO:0000144">
    <property type="term" value="C:cellular bud neck septin ring"/>
    <property type="evidence" value="ECO:0007669"/>
    <property type="project" value="EnsemblFungi"/>
</dbReference>
<keyword evidence="2 4" id="KW-0808">Transferase</keyword>
<dbReference type="InterPro" id="IPR029063">
    <property type="entry name" value="SAM-dependent_MTases_sf"/>
</dbReference>
<evidence type="ECO:0000259" key="6">
    <source>
        <dbReference type="Pfam" id="PF05185"/>
    </source>
</evidence>
<feature type="domain" description="PRMT5 oligomerisation" evidence="8">
    <location>
        <begin position="602"/>
        <end position="846"/>
    </location>
</feature>
<dbReference type="GO" id="GO:0030163">
    <property type="term" value="P:protein catabolic process"/>
    <property type="evidence" value="ECO:0007669"/>
    <property type="project" value="EnsemblFungi"/>
</dbReference>
<evidence type="ECO:0000256" key="2">
    <source>
        <dbReference type="ARBA" id="ARBA00022679"/>
    </source>
</evidence>
<keyword evidence="10" id="KW-1185">Reference proteome</keyword>
<feature type="domain" description="PRMT5 arginine-N-methyltransferase" evidence="6">
    <location>
        <begin position="400"/>
        <end position="599"/>
    </location>
</feature>
<feature type="region of interest" description="Disordered" evidence="5">
    <location>
        <begin position="811"/>
        <end position="835"/>
    </location>
</feature>
<dbReference type="PANTHER" id="PTHR10738">
    <property type="entry name" value="PROTEIN ARGININE N-METHYLTRANSFERASE 5"/>
    <property type="match status" value="1"/>
</dbReference>
<evidence type="ECO:0000256" key="1">
    <source>
        <dbReference type="ARBA" id="ARBA00022603"/>
    </source>
</evidence>
<feature type="compositionally biased region" description="Acidic residues" evidence="5">
    <location>
        <begin position="814"/>
        <end position="825"/>
    </location>
</feature>
<evidence type="ECO:0000256" key="5">
    <source>
        <dbReference type="SAM" id="MobiDB-lite"/>
    </source>
</evidence>
<feature type="compositionally biased region" description="Polar residues" evidence="5">
    <location>
        <begin position="1"/>
        <end position="19"/>
    </location>
</feature>
<evidence type="ECO:0008006" key="11">
    <source>
        <dbReference type="Google" id="ProtNLM"/>
    </source>
</evidence>
<dbReference type="GO" id="GO:0005634">
    <property type="term" value="C:nucleus"/>
    <property type="evidence" value="ECO:0007669"/>
    <property type="project" value="TreeGrafter"/>
</dbReference>
<evidence type="ECO:0000313" key="9">
    <source>
        <dbReference type="EMBL" id="CDK26930.1"/>
    </source>
</evidence>
<sequence>MSAPNSKTTNSTTIRSPALTSKHISEAHSHSKSPRQDSTMVKIGLKPLPVTLAAVNSDSVLVENLCSLGYDEVLLPITTFRYREKCKAYFKAFKDSVSKTQALEVPFPLLGEVEVFAGRHISKVVGLLSSWIELDSHDSVVSDFSLQVVVNEVSYASHIGIQTFLLAPPKNVNNLAIYANNLSRLLETYPRAHFSLSLPICEEVRQDTVTGAPIPVLDALSTWDMWNSIRTQCNYHENLSVSLGSPNHNIPQYVINRWLLEPIRLYLVSTSRFVLNSKNYPVLNKFNQLIIWKLIQKKTLRLPTFFLHGVDRDQNINSHLKDITLENNRGADTSLGLDSDHNPITKSVSVDANGTAINYGSSSYLDYLRHLATTSANNLQIPLVEKFTMESLRNAVVDLNSPDLLQQPLQPLQNNLDNATYQTFEKDHVKYESYEKAMVAALMDLANLKKFQHLKTVPTYGTTAFNTSALSQESFASSNRSVSQLEKLSVLIVGPGRGPLIDRLFASLRFLNLNLDFVNIVAIEKNSNVMVYLSQCNSTRWLNKVRIFNRDIRKFAPPSGMRFNLIISELLGSFGCNELSPECLEPVSKMEDPGMSIYIPQSYSSYIAPASSPAIYGKLEKLDSRKSWNLPYVPLVDSAEILTSRYEKLWTFEYPSLSRHRSEITVSNRRSNQVLFKCHHKGTLHGLLGHFVAELYNGVIISNLSTGQGPTPPNLISWLPIFFPLEQPMYLPDDQELSVLMKREVSHNKVWYEWSVESFMYLVLPMDKSRSGDTTPRKTTKPFSIPRHSAKPSLNTPGLKASLFGSEQFFEPDQLSDDESSDDEEAQMRVRTGITKTQNSSGRYFSMFF</sequence>
<gene>
    <name evidence="9" type="ORF">KUCA_T00002907001</name>
</gene>
<evidence type="ECO:0000313" key="10">
    <source>
        <dbReference type="Proteomes" id="UP000019384"/>
    </source>
</evidence>
<dbReference type="STRING" id="1382522.W6MW60"/>
<dbReference type="GO" id="GO:0032259">
    <property type="term" value="P:methylation"/>
    <property type="evidence" value="ECO:0007669"/>
    <property type="project" value="UniProtKB-KW"/>
</dbReference>
<reference evidence="9" key="2">
    <citation type="submission" date="2014-02" db="EMBL/GenBank/DDBJ databases">
        <title>Complete DNA sequence of /Kuraishia capsulata/ illustrates novel genomic features among budding yeasts (/Saccharomycotina/).</title>
        <authorList>
            <person name="Morales L."/>
            <person name="Noel B."/>
            <person name="Porcel B."/>
            <person name="Marcet-Houben M."/>
            <person name="Hullo M-F."/>
            <person name="Sacerdot C."/>
            <person name="Tekaia F."/>
            <person name="Leh-Louis V."/>
            <person name="Despons L."/>
            <person name="Khanna V."/>
            <person name="Aury J-M."/>
            <person name="Barbe V."/>
            <person name="Couloux A."/>
            <person name="Labadie K."/>
            <person name="Pelletier E."/>
            <person name="Souciet J-L."/>
            <person name="Boekhout T."/>
            <person name="Gabaldon T."/>
            <person name="Wincker P."/>
            <person name="Dujon B."/>
        </authorList>
    </citation>
    <scope>NUCLEOTIDE SEQUENCE</scope>
    <source>
        <strain evidence="9">CBS 1993</strain>
    </source>
</reference>
<dbReference type="GO" id="GO:0035241">
    <property type="term" value="F:protein-arginine omega-N monomethyltransferase activity"/>
    <property type="evidence" value="ECO:0007669"/>
    <property type="project" value="EnsemblFungi"/>
</dbReference>
<dbReference type="Gene3D" id="2.70.160.11">
    <property type="entry name" value="Hnrnp arginine n-methyltransferase1"/>
    <property type="match status" value="1"/>
</dbReference>
<dbReference type="InterPro" id="IPR035075">
    <property type="entry name" value="PRMT5"/>
</dbReference>
<dbReference type="AlphaFoldDB" id="W6MW60"/>
<dbReference type="InterPro" id="IPR025799">
    <property type="entry name" value="Arg_MeTrfase"/>
</dbReference>
<proteinExistence type="predicted"/>
<dbReference type="OrthoDB" id="1368803at2759"/>
<accession>W6MW60</accession>
<dbReference type="PROSITE" id="PS51678">
    <property type="entry name" value="SAM_MT_PRMT"/>
    <property type="match status" value="1"/>
</dbReference>
<keyword evidence="3 4" id="KW-0949">S-adenosyl-L-methionine</keyword>
<evidence type="ECO:0000259" key="8">
    <source>
        <dbReference type="Pfam" id="PF17286"/>
    </source>
</evidence>
<evidence type="ECO:0000256" key="4">
    <source>
        <dbReference type="PROSITE-ProRule" id="PRU01015"/>
    </source>
</evidence>
<dbReference type="EMBL" id="HG793127">
    <property type="protein sequence ID" value="CDK26930.1"/>
    <property type="molecule type" value="Genomic_DNA"/>
</dbReference>
<reference evidence="9" key="1">
    <citation type="submission" date="2013-12" db="EMBL/GenBank/DDBJ databases">
        <authorList>
            <person name="Genoscope - CEA"/>
        </authorList>
    </citation>
    <scope>NUCLEOTIDE SEQUENCE</scope>
    <source>
        <strain evidence="9">CBS 1993</strain>
    </source>
</reference>
<dbReference type="GO" id="GO:0005829">
    <property type="term" value="C:cytosol"/>
    <property type="evidence" value="ECO:0007669"/>
    <property type="project" value="TreeGrafter"/>
</dbReference>
<dbReference type="GO" id="GO:0000086">
    <property type="term" value="P:G2/M transition of mitotic cell cycle"/>
    <property type="evidence" value="ECO:0007669"/>
    <property type="project" value="EnsemblFungi"/>
</dbReference>
<feature type="region of interest" description="Disordered" evidence="5">
    <location>
        <begin position="1"/>
        <end position="38"/>
    </location>
</feature>
<organism evidence="9 10">
    <name type="scientific">Kuraishia capsulata CBS 1993</name>
    <dbReference type="NCBI Taxonomy" id="1382522"/>
    <lineage>
        <taxon>Eukaryota</taxon>
        <taxon>Fungi</taxon>
        <taxon>Dikarya</taxon>
        <taxon>Ascomycota</taxon>
        <taxon>Saccharomycotina</taxon>
        <taxon>Pichiomycetes</taxon>
        <taxon>Pichiales</taxon>
        <taxon>Pichiaceae</taxon>
        <taxon>Kuraishia</taxon>
    </lineage>
</organism>
<evidence type="ECO:0000256" key="3">
    <source>
        <dbReference type="ARBA" id="ARBA00022691"/>
    </source>
</evidence>
<evidence type="ECO:0000259" key="7">
    <source>
        <dbReference type="Pfam" id="PF17285"/>
    </source>
</evidence>
<dbReference type="Proteomes" id="UP000019384">
    <property type="component" value="Unassembled WGS sequence"/>
</dbReference>
<dbReference type="InterPro" id="IPR035247">
    <property type="entry name" value="PRMT5_TIM"/>
</dbReference>
<dbReference type="Pfam" id="PF17286">
    <property type="entry name" value="PRMT5_C"/>
    <property type="match status" value="1"/>
</dbReference>
<dbReference type="GO" id="GO:0042054">
    <property type="term" value="F:histone methyltransferase activity"/>
    <property type="evidence" value="ECO:0007669"/>
    <property type="project" value="EnsemblFungi"/>
</dbReference>
<dbReference type="Pfam" id="PF17285">
    <property type="entry name" value="PRMT5_TIM"/>
    <property type="match status" value="1"/>
</dbReference>
<keyword evidence="1 4" id="KW-0489">Methyltransferase</keyword>
<dbReference type="GO" id="GO:0000902">
    <property type="term" value="P:cell morphogenesis"/>
    <property type="evidence" value="ECO:0007669"/>
    <property type="project" value="EnsemblFungi"/>
</dbReference>
<dbReference type="GO" id="GO:0035243">
    <property type="term" value="F:protein-arginine omega-N symmetric methyltransferase activity"/>
    <property type="evidence" value="ECO:0007669"/>
    <property type="project" value="EnsemblFungi"/>
</dbReference>
<dbReference type="Gene3D" id="3.40.50.150">
    <property type="entry name" value="Vaccinia Virus protein VP39"/>
    <property type="match status" value="1"/>
</dbReference>
<dbReference type="SUPFAM" id="SSF53335">
    <property type="entry name" value="S-adenosyl-L-methionine-dependent methyltransferases"/>
    <property type="match status" value="1"/>
</dbReference>
<feature type="region of interest" description="Disordered" evidence="5">
    <location>
        <begin position="770"/>
        <end position="797"/>
    </location>
</feature>
<feature type="domain" description="PRMT5 TIM barrel" evidence="7">
    <location>
        <begin position="69"/>
        <end position="372"/>
    </location>
</feature>
<dbReference type="RefSeq" id="XP_022458926.1">
    <property type="nucleotide sequence ID" value="XM_022603197.1"/>
</dbReference>
<name>W6MW60_9ASCO</name>
<dbReference type="Pfam" id="PF05185">
    <property type="entry name" value="PRMT5"/>
    <property type="match status" value="1"/>
</dbReference>
<dbReference type="GO" id="GO:0032174">
    <property type="term" value="C:cellular bud neck septin collar"/>
    <property type="evidence" value="ECO:0007669"/>
    <property type="project" value="EnsemblFungi"/>
</dbReference>
<dbReference type="GO" id="GO:0005824">
    <property type="term" value="C:outer plaque of spindle pole body"/>
    <property type="evidence" value="ECO:0007669"/>
    <property type="project" value="EnsemblFungi"/>
</dbReference>
<dbReference type="PANTHER" id="PTHR10738:SF0">
    <property type="entry name" value="PROTEIN ARGININE N-METHYLTRANSFERASE 5"/>
    <property type="match status" value="1"/>
</dbReference>
<dbReference type="HOGENOM" id="CLU_010247_2_0_1"/>
<dbReference type="GeneID" id="34520314"/>
<dbReference type="GO" id="GO:0045840">
    <property type="term" value="P:positive regulation of mitotic nuclear division"/>
    <property type="evidence" value="ECO:0007669"/>
    <property type="project" value="EnsemblFungi"/>
</dbReference>
<protein>
    <recommendedName>
        <fullName evidence="11">Protein arginine N-methyltransferase</fullName>
    </recommendedName>
</protein>